<name>A0AAJ0CGH8_9HYPO</name>
<feature type="compositionally biased region" description="Low complexity" evidence="1">
    <location>
        <begin position="69"/>
        <end position="88"/>
    </location>
</feature>
<accession>A0AAJ0CGH8</accession>
<dbReference type="AlphaFoldDB" id="A0AAJ0CGH8"/>
<comment type="caution">
    <text evidence="2">The sequence shown here is derived from an EMBL/GenBank/DDBJ whole genome shotgun (WGS) entry which is preliminary data.</text>
</comment>
<organism evidence="2 3">
    <name type="scientific">Conoideocrella luteorostrata</name>
    <dbReference type="NCBI Taxonomy" id="1105319"/>
    <lineage>
        <taxon>Eukaryota</taxon>
        <taxon>Fungi</taxon>
        <taxon>Dikarya</taxon>
        <taxon>Ascomycota</taxon>
        <taxon>Pezizomycotina</taxon>
        <taxon>Sordariomycetes</taxon>
        <taxon>Hypocreomycetidae</taxon>
        <taxon>Hypocreales</taxon>
        <taxon>Clavicipitaceae</taxon>
        <taxon>Conoideocrella</taxon>
    </lineage>
</organism>
<sequence>MQRSTPTSSTTPTFPSFPVGVFNNPSSLSRPTTRDGGIDPLHPPPRSPPPIPTSTAAPAIKEPRKSSFSRKSSISGSSRRRGSSVGSAAASNAIVTDATVPPALPDYALPAAAKVQSRDRRDLGSVDDTIRSPVSPTSGSGFGMMSRTTTSSGQYMPPPTPLGVTSVLNGASAGMWQQSEASMIHQQITEVATKRISTLDYLRKAHEGRVYWFNTYLFERPDLSRMPCFDPRKLARKATNYLLLGLSIPTINDLYSSTPIEFLRSLNSLLSEFDSFQQLHGDSSAALARARLPTMFRRPGGKSRRSASAADMHLDESHAFPPPGGAGAASSAPSVMNFAASESDLLPGEEYTYLLTPALPFEPDFFETFATLCDVLIDCYSRFLALVPTPRECSAPVAELFTKADSKLRKIIVQGVVKEFEDHSRGHVKTEVASIGKVVLGGLM</sequence>
<feature type="region of interest" description="Disordered" evidence="1">
    <location>
        <begin position="1"/>
        <end position="88"/>
    </location>
</feature>
<keyword evidence="3" id="KW-1185">Reference proteome</keyword>
<reference evidence="2" key="1">
    <citation type="submission" date="2023-06" db="EMBL/GenBank/DDBJ databases">
        <title>Conoideocrella luteorostrata (Hypocreales: Clavicipitaceae), a potential biocontrol fungus for elongate hemlock scale in United States Christmas tree production areas.</title>
        <authorList>
            <person name="Barrett H."/>
            <person name="Lovett B."/>
            <person name="Macias A.M."/>
            <person name="Stajich J.E."/>
            <person name="Kasson M.T."/>
        </authorList>
    </citation>
    <scope>NUCLEOTIDE SEQUENCE</scope>
    <source>
        <strain evidence="2">ARSEF 14590</strain>
    </source>
</reference>
<evidence type="ECO:0000256" key="1">
    <source>
        <dbReference type="SAM" id="MobiDB-lite"/>
    </source>
</evidence>
<dbReference type="PANTHER" id="PTHR37332:SF1">
    <property type="entry name" value="ELMO DOMAIN-CONTAINING PROTEIN"/>
    <property type="match status" value="1"/>
</dbReference>
<gene>
    <name evidence="2" type="ORF">QQS21_012039</name>
</gene>
<feature type="compositionally biased region" description="Pro residues" evidence="1">
    <location>
        <begin position="41"/>
        <end position="52"/>
    </location>
</feature>
<feature type="compositionally biased region" description="Basic and acidic residues" evidence="1">
    <location>
        <begin position="116"/>
        <end position="130"/>
    </location>
</feature>
<evidence type="ECO:0000313" key="2">
    <source>
        <dbReference type="EMBL" id="KAK2590286.1"/>
    </source>
</evidence>
<feature type="region of interest" description="Disordered" evidence="1">
    <location>
        <begin position="111"/>
        <end position="143"/>
    </location>
</feature>
<dbReference type="PANTHER" id="PTHR37332">
    <property type="entry name" value="EXPRESSED PROTEIN"/>
    <property type="match status" value="1"/>
</dbReference>
<proteinExistence type="predicted"/>
<feature type="compositionally biased region" description="Low complexity" evidence="1">
    <location>
        <begin position="1"/>
        <end position="18"/>
    </location>
</feature>
<dbReference type="Proteomes" id="UP001251528">
    <property type="component" value="Unassembled WGS sequence"/>
</dbReference>
<evidence type="ECO:0000313" key="3">
    <source>
        <dbReference type="Proteomes" id="UP001251528"/>
    </source>
</evidence>
<protein>
    <submittedName>
        <fullName evidence="2">Uncharacterized protein</fullName>
    </submittedName>
</protein>
<dbReference type="EMBL" id="JASWJB010000459">
    <property type="protein sequence ID" value="KAK2590286.1"/>
    <property type="molecule type" value="Genomic_DNA"/>
</dbReference>